<feature type="compositionally biased region" description="Basic and acidic residues" evidence="5">
    <location>
        <begin position="464"/>
        <end position="480"/>
    </location>
</feature>
<comment type="subcellular location">
    <subcellularLocation>
        <location evidence="1">Membrane</location>
        <topology evidence="1">Multi-pass membrane protein</topology>
    </subcellularLocation>
</comment>
<feature type="transmembrane region" description="Helical" evidence="6">
    <location>
        <begin position="170"/>
        <end position="191"/>
    </location>
</feature>
<feature type="region of interest" description="Disordered" evidence="5">
    <location>
        <begin position="456"/>
        <end position="480"/>
    </location>
</feature>
<dbReference type="InterPro" id="IPR011701">
    <property type="entry name" value="MFS"/>
</dbReference>
<feature type="transmembrane region" description="Helical" evidence="6">
    <location>
        <begin position="422"/>
        <end position="445"/>
    </location>
</feature>
<feature type="transmembrane region" description="Helical" evidence="6">
    <location>
        <begin position="200"/>
        <end position="221"/>
    </location>
</feature>
<evidence type="ECO:0000256" key="3">
    <source>
        <dbReference type="ARBA" id="ARBA00022989"/>
    </source>
</evidence>
<feature type="transmembrane region" description="Helical" evidence="6">
    <location>
        <begin position="291"/>
        <end position="311"/>
    </location>
</feature>
<dbReference type="PROSITE" id="PS50850">
    <property type="entry name" value="MFS"/>
    <property type="match status" value="1"/>
</dbReference>
<evidence type="ECO:0000259" key="7">
    <source>
        <dbReference type="PROSITE" id="PS50850"/>
    </source>
</evidence>
<evidence type="ECO:0000313" key="8">
    <source>
        <dbReference type="EMBL" id="KII65405.1"/>
    </source>
</evidence>
<keyword evidence="4 6" id="KW-0472">Membrane</keyword>
<feature type="transmembrane region" description="Helical" evidence="6">
    <location>
        <begin position="387"/>
        <end position="410"/>
    </location>
</feature>
<feature type="domain" description="Major facilitator superfamily (MFS) profile" evidence="7">
    <location>
        <begin position="20"/>
        <end position="450"/>
    </location>
</feature>
<dbReference type="GO" id="GO:0006820">
    <property type="term" value="P:monoatomic anion transport"/>
    <property type="evidence" value="ECO:0007669"/>
    <property type="project" value="TreeGrafter"/>
</dbReference>
<dbReference type="PANTHER" id="PTHR11662:SF399">
    <property type="entry name" value="FI19708P1-RELATED"/>
    <property type="match status" value="1"/>
</dbReference>
<keyword evidence="2 6" id="KW-0812">Transmembrane</keyword>
<dbReference type="InterPro" id="IPR036259">
    <property type="entry name" value="MFS_trans_sf"/>
</dbReference>
<dbReference type="Proteomes" id="UP000031668">
    <property type="component" value="Unassembled WGS sequence"/>
</dbReference>
<evidence type="ECO:0000256" key="4">
    <source>
        <dbReference type="ARBA" id="ARBA00023136"/>
    </source>
</evidence>
<accession>A0A0C2MM17</accession>
<reference evidence="8 9" key="1">
    <citation type="journal article" date="2014" name="Genome Biol. Evol.">
        <title>The genome of the myxosporean Thelohanellus kitauei shows adaptations to nutrient acquisition within its fish host.</title>
        <authorList>
            <person name="Yang Y."/>
            <person name="Xiong J."/>
            <person name="Zhou Z."/>
            <person name="Huo F."/>
            <person name="Miao W."/>
            <person name="Ran C."/>
            <person name="Liu Y."/>
            <person name="Zhang J."/>
            <person name="Feng J."/>
            <person name="Wang M."/>
            <person name="Wang M."/>
            <person name="Wang L."/>
            <person name="Yao B."/>
        </authorList>
    </citation>
    <scope>NUCLEOTIDE SEQUENCE [LARGE SCALE GENOMIC DNA]</scope>
    <source>
        <strain evidence="8">Wuqing</strain>
    </source>
</reference>
<dbReference type="SUPFAM" id="SSF103473">
    <property type="entry name" value="MFS general substrate transporter"/>
    <property type="match status" value="1"/>
</dbReference>
<dbReference type="Gene3D" id="1.20.1250.20">
    <property type="entry name" value="MFS general substrate transporter like domains"/>
    <property type="match status" value="2"/>
</dbReference>
<sequence length="480" mass="54002">MSRRLKDFTRFRYIVCLTAWLSLLALYSQRINLSIGIIGMTKERASNKTQTSTCPIRYNKTMTLIQSRTEKFEWSESMQNYVLLAYNVGYMIGHVPGAFLSIKFGYRRIMIFRLAASTILTIVSVFVAPYQWVFFGIRSLIGLVNGPLYPIVHETIAGHSPPSERTFLTLFTHTGNLVSLALILPIGGLFIDNFINGWKYVFFLSGGLGVLATIMWTLFVYSEPDENPWMSESEKRKPSKKTMKNVPFCAIFKSPHLYIFTIVHFGKLFVLYMNLFGIVKYLYKFFNLSPVMAGNLAVIPFVADFIFQTIYPKFVNLMKRSGMKITAIRKLNTFVGSVGCSSFLIASSFIPCTNLVGGIVVQTLSLMFLAPFQAGYFTAIIEHAPQYAGVTFSFINIGGTFSGVAQRFLVAKLSERIPDMRVAYKYSFIITGIVSFVLSMIYVVFGTADLQPWAQTGSKNGGTSKKEDRKNAKDLTEVEA</sequence>
<dbReference type="PANTHER" id="PTHR11662">
    <property type="entry name" value="SOLUTE CARRIER FAMILY 17"/>
    <property type="match status" value="1"/>
</dbReference>
<name>A0A0C2MM17_THEKT</name>
<proteinExistence type="predicted"/>
<dbReference type="GO" id="GO:0016020">
    <property type="term" value="C:membrane"/>
    <property type="evidence" value="ECO:0007669"/>
    <property type="project" value="UniProtKB-SubCell"/>
</dbReference>
<comment type="caution">
    <text evidence="8">The sequence shown here is derived from an EMBL/GenBank/DDBJ whole genome shotgun (WGS) entry which is preliminary data.</text>
</comment>
<organism evidence="8 9">
    <name type="scientific">Thelohanellus kitauei</name>
    <name type="common">Myxosporean</name>
    <dbReference type="NCBI Taxonomy" id="669202"/>
    <lineage>
        <taxon>Eukaryota</taxon>
        <taxon>Metazoa</taxon>
        <taxon>Cnidaria</taxon>
        <taxon>Myxozoa</taxon>
        <taxon>Myxosporea</taxon>
        <taxon>Bivalvulida</taxon>
        <taxon>Platysporina</taxon>
        <taxon>Myxobolidae</taxon>
        <taxon>Thelohanellus</taxon>
    </lineage>
</organism>
<dbReference type="InterPro" id="IPR020846">
    <property type="entry name" value="MFS_dom"/>
</dbReference>
<dbReference type="OMA" id="FMRKFFC"/>
<dbReference type="AlphaFoldDB" id="A0A0C2MM17"/>
<keyword evidence="9" id="KW-1185">Reference proteome</keyword>
<evidence type="ECO:0000256" key="1">
    <source>
        <dbReference type="ARBA" id="ARBA00004141"/>
    </source>
</evidence>
<feature type="transmembrane region" description="Helical" evidence="6">
    <location>
        <begin position="81"/>
        <end position="102"/>
    </location>
</feature>
<protein>
    <submittedName>
        <fullName evidence="8">Sialin</fullName>
    </submittedName>
</protein>
<feature type="transmembrane region" description="Helical" evidence="6">
    <location>
        <begin position="331"/>
        <end position="352"/>
    </location>
</feature>
<keyword evidence="3 6" id="KW-1133">Transmembrane helix</keyword>
<evidence type="ECO:0000256" key="6">
    <source>
        <dbReference type="SAM" id="Phobius"/>
    </source>
</evidence>
<feature type="transmembrane region" description="Helical" evidence="6">
    <location>
        <begin position="359"/>
        <end position="381"/>
    </location>
</feature>
<gene>
    <name evidence="8" type="ORF">RF11_05233</name>
</gene>
<dbReference type="InterPro" id="IPR050382">
    <property type="entry name" value="MFS_Na/Anion_cotransporter"/>
</dbReference>
<feature type="transmembrane region" description="Helical" evidence="6">
    <location>
        <begin position="114"/>
        <end position="133"/>
    </location>
</feature>
<evidence type="ECO:0000256" key="5">
    <source>
        <dbReference type="SAM" id="MobiDB-lite"/>
    </source>
</evidence>
<evidence type="ECO:0000256" key="2">
    <source>
        <dbReference type="ARBA" id="ARBA00022692"/>
    </source>
</evidence>
<dbReference type="OrthoDB" id="2985014at2759"/>
<evidence type="ECO:0000313" key="9">
    <source>
        <dbReference type="Proteomes" id="UP000031668"/>
    </source>
</evidence>
<dbReference type="EMBL" id="JWZT01003856">
    <property type="protein sequence ID" value="KII65405.1"/>
    <property type="molecule type" value="Genomic_DNA"/>
</dbReference>
<dbReference type="GO" id="GO:0022857">
    <property type="term" value="F:transmembrane transporter activity"/>
    <property type="evidence" value="ECO:0007669"/>
    <property type="project" value="InterPro"/>
</dbReference>
<feature type="transmembrane region" description="Helical" evidence="6">
    <location>
        <begin position="257"/>
        <end position="279"/>
    </location>
</feature>
<dbReference type="Pfam" id="PF07690">
    <property type="entry name" value="MFS_1"/>
    <property type="match status" value="1"/>
</dbReference>